<dbReference type="Gene3D" id="3.40.50.1970">
    <property type="match status" value="1"/>
</dbReference>
<gene>
    <name evidence="4" type="ORF">B1A_19632</name>
</gene>
<dbReference type="Pfam" id="PF00465">
    <property type="entry name" value="Fe-ADH"/>
    <property type="match status" value="1"/>
</dbReference>
<dbReference type="EMBL" id="AUZX01014495">
    <property type="protein sequence ID" value="EQD32046.1"/>
    <property type="molecule type" value="Genomic_DNA"/>
</dbReference>
<dbReference type="GO" id="GO:0004022">
    <property type="term" value="F:alcohol dehydrogenase (NAD+) activity"/>
    <property type="evidence" value="ECO:0007669"/>
    <property type="project" value="TreeGrafter"/>
</dbReference>
<dbReference type="PANTHER" id="PTHR11496">
    <property type="entry name" value="ALCOHOL DEHYDROGENASE"/>
    <property type="match status" value="1"/>
</dbReference>
<keyword evidence="2" id="KW-0560">Oxidoreductase</keyword>
<evidence type="ECO:0000259" key="3">
    <source>
        <dbReference type="Pfam" id="PF00465"/>
    </source>
</evidence>
<proteinExistence type="inferred from homology"/>
<dbReference type="GO" id="GO:0046872">
    <property type="term" value="F:metal ion binding"/>
    <property type="evidence" value="ECO:0007669"/>
    <property type="project" value="InterPro"/>
</dbReference>
<dbReference type="InterPro" id="IPR039697">
    <property type="entry name" value="Alcohol_dehydrogenase_Fe"/>
</dbReference>
<accession>T0YA28</accession>
<feature type="non-terminal residue" evidence="4">
    <location>
        <position position="191"/>
    </location>
</feature>
<name>T0YA28_9ZZZZ</name>
<evidence type="ECO:0000256" key="1">
    <source>
        <dbReference type="ARBA" id="ARBA00007358"/>
    </source>
</evidence>
<dbReference type="InterPro" id="IPR001670">
    <property type="entry name" value="ADH_Fe/GldA"/>
</dbReference>
<evidence type="ECO:0000256" key="2">
    <source>
        <dbReference type="ARBA" id="ARBA00023002"/>
    </source>
</evidence>
<dbReference type="SUPFAM" id="SSF56796">
    <property type="entry name" value="Dehydroquinate synthase-like"/>
    <property type="match status" value="1"/>
</dbReference>
<comment type="caution">
    <text evidence="4">The sequence shown here is derived from an EMBL/GenBank/DDBJ whole genome shotgun (WGS) entry which is preliminary data.</text>
</comment>
<feature type="domain" description="Alcohol dehydrogenase iron-type/glycerol dehydrogenase GldA" evidence="3">
    <location>
        <begin position="10"/>
        <end position="154"/>
    </location>
</feature>
<reference evidence="4" key="2">
    <citation type="journal article" date="2014" name="ISME J.">
        <title>Microbial stratification in low pH oxic and suboxic macroscopic growths along an acid mine drainage.</title>
        <authorList>
            <person name="Mendez-Garcia C."/>
            <person name="Mesa V."/>
            <person name="Sprenger R.R."/>
            <person name="Richter M."/>
            <person name="Diez M.S."/>
            <person name="Solano J."/>
            <person name="Bargiela R."/>
            <person name="Golyshina O.V."/>
            <person name="Manteca A."/>
            <person name="Ramos J.L."/>
            <person name="Gallego J.R."/>
            <person name="Llorente I."/>
            <person name="Martins Dos Santos V.A."/>
            <person name="Jensen O.N."/>
            <person name="Pelaez A.I."/>
            <person name="Sanchez J."/>
            <person name="Ferrer M."/>
        </authorList>
    </citation>
    <scope>NUCLEOTIDE SEQUENCE</scope>
</reference>
<comment type="similarity">
    <text evidence="1">Belongs to the iron-containing alcohol dehydrogenase family.</text>
</comment>
<dbReference type="AlphaFoldDB" id="T0YA28"/>
<protein>
    <submittedName>
        <fullName evidence="4">Maleylacetate reductase</fullName>
    </submittedName>
</protein>
<sequence length="191" mass="20047">MKAFAYDALPGRVVFEAGASRDRLAEELQSLGVKRVLLISTEQGQRLAKDLAAPLGELLAGHCTEVRPHVPIEIARRARQAASEVGADCLLSIGGGSTTGTAKAIALETGTPIVAVPTTYAGSEMTPVWGITQAQRKTTGRAPHVQPKVVIYDPELTFSLPPSISGPSAMNALAHCVEAFYATGGQPHHLT</sequence>
<reference evidence="4" key="1">
    <citation type="submission" date="2013-08" db="EMBL/GenBank/DDBJ databases">
        <authorList>
            <person name="Mendez C."/>
            <person name="Richter M."/>
            <person name="Ferrer M."/>
            <person name="Sanchez J."/>
        </authorList>
    </citation>
    <scope>NUCLEOTIDE SEQUENCE</scope>
</reference>
<organism evidence="4">
    <name type="scientific">mine drainage metagenome</name>
    <dbReference type="NCBI Taxonomy" id="410659"/>
    <lineage>
        <taxon>unclassified sequences</taxon>
        <taxon>metagenomes</taxon>
        <taxon>ecological metagenomes</taxon>
    </lineage>
</organism>
<evidence type="ECO:0000313" key="4">
    <source>
        <dbReference type="EMBL" id="EQD32046.1"/>
    </source>
</evidence>
<dbReference type="PANTHER" id="PTHR11496:SF102">
    <property type="entry name" value="ALCOHOL DEHYDROGENASE 4"/>
    <property type="match status" value="1"/>
</dbReference>